<keyword evidence="2" id="KW-1185">Reference proteome</keyword>
<dbReference type="Proteomes" id="UP000887116">
    <property type="component" value="Unassembled WGS sequence"/>
</dbReference>
<organism evidence="1 2">
    <name type="scientific">Trichonephila clavata</name>
    <name type="common">Joro spider</name>
    <name type="synonym">Nephila clavata</name>
    <dbReference type="NCBI Taxonomy" id="2740835"/>
    <lineage>
        <taxon>Eukaryota</taxon>
        <taxon>Metazoa</taxon>
        <taxon>Ecdysozoa</taxon>
        <taxon>Arthropoda</taxon>
        <taxon>Chelicerata</taxon>
        <taxon>Arachnida</taxon>
        <taxon>Araneae</taxon>
        <taxon>Araneomorphae</taxon>
        <taxon>Entelegynae</taxon>
        <taxon>Araneoidea</taxon>
        <taxon>Nephilidae</taxon>
        <taxon>Trichonephila</taxon>
    </lineage>
</organism>
<protein>
    <submittedName>
        <fullName evidence="1">Uncharacterized protein</fullName>
    </submittedName>
</protein>
<accession>A0A8X6M0B3</accession>
<evidence type="ECO:0000313" key="1">
    <source>
        <dbReference type="EMBL" id="GFR28555.1"/>
    </source>
</evidence>
<sequence>MSRLPRKTVNTNWFVLDVAEIIIQKLVPCNPSGGGFKSQSGVRALPVVRKSFPKVDLPYNLCVNIGLFRQDI</sequence>
<name>A0A8X6M0B3_TRICU</name>
<proteinExistence type="predicted"/>
<reference evidence="1" key="1">
    <citation type="submission" date="2020-07" db="EMBL/GenBank/DDBJ databases">
        <title>Multicomponent nature underlies the extraordinary mechanical properties of spider dragline silk.</title>
        <authorList>
            <person name="Kono N."/>
            <person name="Nakamura H."/>
            <person name="Mori M."/>
            <person name="Yoshida Y."/>
            <person name="Ohtoshi R."/>
            <person name="Malay A.D."/>
            <person name="Moran D.A.P."/>
            <person name="Tomita M."/>
            <person name="Numata K."/>
            <person name="Arakawa K."/>
        </authorList>
    </citation>
    <scope>NUCLEOTIDE SEQUENCE</scope>
</reference>
<dbReference type="AlphaFoldDB" id="A0A8X6M0B3"/>
<gene>
    <name evidence="1" type="ORF">TNCT_650621</name>
</gene>
<dbReference type="EMBL" id="BMAO01019128">
    <property type="protein sequence ID" value="GFR28555.1"/>
    <property type="molecule type" value="Genomic_DNA"/>
</dbReference>
<comment type="caution">
    <text evidence="1">The sequence shown here is derived from an EMBL/GenBank/DDBJ whole genome shotgun (WGS) entry which is preliminary data.</text>
</comment>
<evidence type="ECO:0000313" key="2">
    <source>
        <dbReference type="Proteomes" id="UP000887116"/>
    </source>
</evidence>
<feature type="non-terminal residue" evidence="1">
    <location>
        <position position="72"/>
    </location>
</feature>